<dbReference type="AlphaFoldDB" id="A0A1V0B7U8"/>
<feature type="transmembrane region" description="Helical" evidence="1">
    <location>
        <begin position="38"/>
        <end position="55"/>
    </location>
</feature>
<keyword evidence="1" id="KW-0812">Transmembrane</keyword>
<evidence type="ECO:0000313" key="2">
    <source>
        <dbReference type="EMBL" id="AQZ96005.1"/>
    </source>
</evidence>
<keyword evidence="1" id="KW-0472">Membrane</keyword>
<reference evidence="2 3" key="1">
    <citation type="submission" date="2017-03" db="EMBL/GenBank/DDBJ databases">
        <title>Complete genome sequence of the novel DNRA strain Pseudomonas sp. S-6-2 isolated from Chinese polluted river sediment. Journal of Biotechnology.</title>
        <authorList>
            <person name="Li J."/>
            <person name="Xiang F."/>
            <person name="Wang L."/>
            <person name="Xi L."/>
            <person name="Liu J."/>
        </authorList>
    </citation>
    <scope>NUCLEOTIDE SEQUENCE [LARGE SCALE GENOMIC DNA]</scope>
    <source>
        <strain evidence="2 3">S-6-2</strain>
    </source>
</reference>
<name>A0A1V0B7U8_9GAMM</name>
<evidence type="ECO:0000256" key="1">
    <source>
        <dbReference type="SAM" id="Phobius"/>
    </source>
</evidence>
<dbReference type="STRING" id="1931241.BVH74_15155"/>
<organism evidence="2 3">
    <name type="scientific">Halopseudomonas phragmitis</name>
    <dbReference type="NCBI Taxonomy" id="1931241"/>
    <lineage>
        <taxon>Bacteria</taxon>
        <taxon>Pseudomonadati</taxon>
        <taxon>Pseudomonadota</taxon>
        <taxon>Gammaproteobacteria</taxon>
        <taxon>Pseudomonadales</taxon>
        <taxon>Pseudomonadaceae</taxon>
        <taxon>Halopseudomonas</taxon>
    </lineage>
</organism>
<dbReference type="Proteomes" id="UP000243488">
    <property type="component" value="Chromosome"/>
</dbReference>
<gene>
    <name evidence="2" type="ORF">BVH74_15155</name>
</gene>
<proteinExistence type="predicted"/>
<feature type="transmembrane region" description="Helical" evidence="1">
    <location>
        <begin position="12"/>
        <end position="31"/>
    </location>
</feature>
<dbReference type="EMBL" id="CP020100">
    <property type="protein sequence ID" value="AQZ96005.1"/>
    <property type="molecule type" value="Genomic_DNA"/>
</dbReference>
<accession>A0A1V0B7U8</accession>
<sequence length="78" mass="9869">MLFIFFLEFTYYWIFFIILTYLRKLGLFLLLLKFLYGFRYFVFSVPFEFILYLFSQPKLYVSFLEKCRQFVYLFKIIV</sequence>
<keyword evidence="1" id="KW-1133">Transmembrane helix</keyword>
<protein>
    <submittedName>
        <fullName evidence="2">Uncharacterized protein</fullName>
    </submittedName>
</protein>
<evidence type="ECO:0000313" key="3">
    <source>
        <dbReference type="Proteomes" id="UP000243488"/>
    </source>
</evidence>
<keyword evidence="3" id="KW-1185">Reference proteome</keyword>
<dbReference type="KEGG" id="ppha:BVH74_15155"/>